<dbReference type="Pfam" id="PF02518">
    <property type="entry name" value="HATPase_c"/>
    <property type="match status" value="1"/>
</dbReference>
<dbReference type="PRINTS" id="PR00344">
    <property type="entry name" value="BCTRLSENSOR"/>
</dbReference>
<keyword evidence="12" id="KW-0067">ATP-binding</keyword>
<dbReference type="GO" id="GO:0000156">
    <property type="term" value="F:phosphorelay response regulator activity"/>
    <property type="evidence" value="ECO:0007669"/>
    <property type="project" value="TreeGrafter"/>
</dbReference>
<evidence type="ECO:0000256" key="4">
    <source>
        <dbReference type="ARBA" id="ARBA00006434"/>
    </source>
</evidence>
<keyword evidence="15 17" id="KW-0472">Membrane</keyword>
<dbReference type="GO" id="GO:0005524">
    <property type="term" value="F:ATP binding"/>
    <property type="evidence" value="ECO:0007669"/>
    <property type="project" value="UniProtKB-KW"/>
</dbReference>
<dbReference type="Gene3D" id="3.30.565.10">
    <property type="entry name" value="Histidine kinase-like ATPase, C-terminal domain"/>
    <property type="match status" value="1"/>
</dbReference>
<dbReference type="EC" id="2.7.13.3" evidence="5"/>
<dbReference type="InterPro" id="IPR005467">
    <property type="entry name" value="His_kinase_dom"/>
</dbReference>
<evidence type="ECO:0000256" key="15">
    <source>
        <dbReference type="ARBA" id="ARBA00023136"/>
    </source>
</evidence>
<dbReference type="EMBL" id="BSDR01000001">
    <property type="protein sequence ID" value="GLI34336.1"/>
    <property type="molecule type" value="Genomic_DNA"/>
</dbReference>
<dbReference type="InterPro" id="IPR036097">
    <property type="entry name" value="HisK_dim/P_sf"/>
</dbReference>
<dbReference type="CDD" id="cd00130">
    <property type="entry name" value="PAS"/>
    <property type="match status" value="1"/>
</dbReference>
<feature type="domain" description="Histidine kinase" evidence="18">
    <location>
        <begin position="832"/>
        <end position="1049"/>
    </location>
</feature>
<dbReference type="SMART" id="SM00388">
    <property type="entry name" value="HisKA"/>
    <property type="match status" value="1"/>
</dbReference>
<dbReference type="Proteomes" id="UP001144372">
    <property type="component" value="Unassembled WGS sequence"/>
</dbReference>
<dbReference type="InterPro" id="IPR038377">
    <property type="entry name" value="Na/Glc_symporter_sf"/>
</dbReference>
<dbReference type="SUPFAM" id="SSF55874">
    <property type="entry name" value="ATPase domain of HSP90 chaperone/DNA topoisomerase II/histidine kinase"/>
    <property type="match status" value="1"/>
</dbReference>
<dbReference type="FunFam" id="3.30.565.10:FF:000023">
    <property type="entry name" value="PAS domain-containing sensor histidine kinase"/>
    <property type="match status" value="1"/>
</dbReference>
<evidence type="ECO:0000256" key="7">
    <source>
        <dbReference type="ARBA" id="ARBA00022553"/>
    </source>
</evidence>
<dbReference type="InterPro" id="IPR003661">
    <property type="entry name" value="HisK_dim/P_dom"/>
</dbReference>
<evidence type="ECO:0000313" key="21">
    <source>
        <dbReference type="EMBL" id="GLI34336.1"/>
    </source>
</evidence>
<evidence type="ECO:0000256" key="1">
    <source>
        <dbReference type="ARBA" id="ARBA00000085"/>
    </source>
</evidence>
<dbReference type="PROSITE" id="PS50283">
    <property type="entry name" value="NA_SOLUT_SYMP_3"/>
    <property type="match status" value="1"/>
</dbReference>
<evidence type="ECO:0000256" key="16">
    <source>
        <dbReference type="SAM" id="Coils"/>
    </source>
</evidence>
<evidence type="ECO:0000259" key="19">
    <source>
        <dbReference type="PROSITE" id="PS50112"/>
    </source>
</evidence>
<dbReference type="AlphaFoldDB" id="A0A9W6CYW2"/>
<evidence type="ECO:0000256" key="2">
    <source>
        <dbReference type="ARBA" id="ARBA00004141"/>
    </source>
</evidence>
<feature type="transmembrane region" description="Helical" evidence="17">
    <location>
        <begin position="251"/>
        <end position="270"/>
    </location>
</feature>
<evidence type="ECO:0000256" key="10">
    <source>
        <dbReference type="ARBA" id="ARBA00022741"/>
    </source>
</evidence>
<dbReference type="NCBIfam" id="TIGR00229">
    <property type="entry name" value="sensory_box"/>
    <property type="match status" value="1"/>
</dbReference>
<dbReference type="CDD" id="cd00082">
    <property type="entry name" value="HisKA"/>
    <property type="match status" value="1"/>
</dbReference>
<dbReference type="InterPro" id="IPR035965">
    <property type="entry name" value="PAS-like_dom_sf"/>
</dbReference>
<dbReference type="Pfam" id="PF00512">
    <property type="entry name" value="HisKA"/>
    <property type="match status" value="1"/>
</dbReference>
<dbReference type="InterPro" id="IPR036890">
    <property type="entry name" value="HATPase_C_sf"/>
</dbReference>
<evidence type="ECO:0000313" key="22">
    <source>
        <dbReference type="Proteomes" id="UP001144372"/>
    </source>
</evidence>
<sequence>MLDPRIVLTVFCAYMGFLFLTALWVERRSAAGKGVANNPILYSLSLAVYCTAWTYYGSVGMAATSGFLFLPVYLGSTAFVLLWWTVLRKLVRLKNMYHITSIADFISARYNKSQPLAVIATLIALVGIIPYIALQLKAIISTFVLITSSSFQTLPQGAVRSSWLWENVGLLVTVLMIFFTIVLGVRRLDPTERHEGMIMVVAVECLVKLVAFLVVGFFVTYFMFDGFQDIFRKVMDSSYRDMVMSWGKNPFYYSKWMSIFILSFSAILFLPRQFHVAVVENADENHIRTAMWLFPLYMLLINFFVLPIALGGLLKGYPIEEADNFVLMLPLHYGEAWLSLLVFIGGFSAATGMIMISSVTMATMITNHLLLPLMSWVPRLDFLKRHLLRCRWAAVALYILISFWFEDRVGESYMLVNIGLISFAAILQFAPPILGGLFWRRGNKTGALLGMSTGFLVWFYTLLLPSFVKSGWVTYDLLESGPWGMAFLNPEKLFGLSGLDPLGHTVFWSMLFNVGLYVVGSLCSEERKEEVSLAEEFVGALAPAAPLSHARSREAYIDLSEKIEEMRKLLEQYFSKQEAMPILEKCMKEACIQGNEKISILQLVELQSELEKSLAGSIGSAAAYKAISEGIVYSPREARDLSEVYGEILADLRVTPRELKQKIDYYQEREMLLIRQSNELEEKIDQLEKEMAERMRAQKALQESEERYRSLVETMNEGLEIEDENGVITYVNEKLCEMWGCSREEIIGRSVTEFVEDAQRKVVQEQLAKRDRGEIVSYETTWSGREGEKISTIVSSVPIITANGDYKGRFAVVTDISDLKAMERERANMISMFAHDMRSSLTGIHGLGLRLLNKSATMDEAKRSEYLRIINKEASKLESLVDDFLEFSRLETGRLKLSFDSISLEKELVELFEAYRAKTAQSGITLELQIEEALPIIEADANRLRRVFTNLLDNAFKFSKGRGTITIAAREVEQGVVVKVIDEGIGIDPAELPFIFDLFHRGGGNEKREGYGIGLATVKAIVEGHGGRVHVASELGRGSTFTIYLPKKAKRKDLES</sequence>
<evidence type="ECO:0000259" key="20">
    <source>
        <dbReference type="PROSITE" id="PS50113"/>
    </source>
</evidence>
<evidence type="ECO:0000256" key="11">
    <source>
        <dbReference type="ARBA" id="ARBA00022777"/>
    </source>
</evidence>
<dbReference type="RefSeq" id="WP_281793589.1">
    <property type="nucleotide sequence ID" value="NZ_BSDR01000001.1"/>
</dbReference>
<dbReference type="PROSITE" id="PS50113">
    <property type="entry name" value="PAC"/>
    <property type="match status" value="1"/>
</dbReference>
<dbReference type="PANTHER" id="PTHR42878:SF7">
    <property type="entry name" value="SENSOR HISTIDINE KINASE GLRK"/>
    <property type="match status" value="1"/>
</dbReference>
<dbReference type="PANTHER" id="PTHR42878">
    <property type="entry name" value="TWO-COMPONENT HISTIDINE KINASE"/>
    <property type="match status" value="1"/>
</dbReference>
<dbReference type="InterPro" id="IPR050351">
    <property type="entry name" value="BphY/WalK/GraS-like"/>
</dbReference>
<feature type="transmembrane region" description="Helical" evidence="17">
    <location>
        <begin position="386"/>
        <end position="405"/>
    </location>
</feature>
<feature type="transmembrane region" description="Helical" evidence="17">
    <location>
        <begin position="446"/>
        <end position="468"/>
    </location>
</feature>
<dbReference type="PROSITE" id="PS50109">
    <property type="entry name" value="HIS_KIN"/>
    <property type="match status" value="1"/>
</dbReference>
<dbReference type="InterPro" id="IPR000700">
    <property type="entry name" value="PAS-assoc_C"/>
</dbReference>
<keyword evidence="6" id="KW-1003">Cell membrane</keyword>
<dbReference type="InterPro" id="IPR000014">
    <property type="entry name" value="PAS"/>
</dbReference>
<evidence type="ECO:0000256" key="9">
    <source>
        <dbReference type="ARBA" id="ARBA00022692"/>
    </source>
</evidence>
<reference evidence="21" key="1">
    <citation type="submission" date="2022-12" db="EMBL/GenBank/DDBJ databases">
        <title>Reference genome sequencing for broad-spectrum identification of bacterial and archaeal isolates by mass spectrometry.</title>
        <authorList>
            <person name="Sekiguchi Y."/>
            <person name="Tourlousse D.M."/>
        </authorList>
    </citation>
    <scope>NUCLEOTIDE SEQUENCE</scope>
    <source>
        <strain evidence="21">ASRB1</strain>
    </source>
</reference>
<feature type="transmembrane region" description="Helical" evidence="17">
    <location>
        <begin position="291"/>
        <end position="317"/>
    </location>
</feature>
<feature type="transmembrane region" description="Helical" evidence="17">
    <location>
        <begin position="68"/>
        <end position="87"/>
    </location>
</feature>
<evidence type="ECO:0000256" key="17">
    <source>
        <dbReference type="SAM" id="Phobius"/>
    </source>
</evidence>
<dbReference type="Pfam" id="PF13426">
    <property type="entry name" value="PAS_9"/>
    <property type="match status" value="1"/>
</dbReference>
<feature type="transmembrane region" description="Helical" evidence="17">
    <location>
        <begin position="37"/>
        <end position="56"/>
    </location>
</feature>
<keyword evidence="22" id="KW-1185">Reference proteome</keyword>
<dbReference type="GO" id="GO:0007234">
    <property type="term" value="P:osmosensory signaling via phosphorelay pathway"/>
    <property type="evidence" value="ECO:0007669"/>
    <property type="project" value="TreeGrafter"/>
</dbReference>
<keyword evidence="7" id="KW-0597">Phosphoprotein</keyword>
<gene>
    <name evidence="21" type="ORF">DAMNIGENAA_17690</name>
</gene>
<feature type="transmembrane region" description="Helical" evidence="17">
    <location>
        <begin position="197"/>
        <end position="224"/>
    </location>
</feature>
<dbReference type="CDD" id="cd10322">
    <property type="entry name" value="SLC5sbd"/>
    <property type="match status" value="1"/>
</dbReference>
<proteinExistence type="inferred from homology"/>
<dbReference type="InterPro" id="IPR003594">
    <property type="entry name" value="HATPase_dom"/>
</dbReference>
<organism evidence="21 22">
    <name type="scientific">Desulforhabdus amnigena</name>
    <dbReference type="NCBI Taxonomy" id="40218"/>
    <lineage>
        <taxon>Bacteria</taxon>
        <taxon>Pseudomonadati</taxon>
        <taxon>Thermodesulfobacteriota</taxon>
        <taxon>Syntrophobacteria</taxon>
        <taxon>Syntrophobacterales</taxon>
        <taxon>Syntrophobacteraceae</taxon>
        <taxon>Desulforhabdus</taxon>
    </lineage>
</organism>
<keyword evidence="8" id="KW-0808">Transferase</keyword>
<feature type="domain" description="PAC" evidence="20">
    <location>
        <begin position="776"/>
        <end position="828"/>
    </location>
</feature>
<keyword evidence="9 17" id="KW-0812">Transmembrane</keyword>
<feature type="domain" description="PAS" evidence="19">
    <location>
        <begin position="704"/>
        <end position="774"/>
    </location>
</feature>
<dbReference type="InterPro" id="IPR004358">
    <property type="entry name" value="Sig_transdc_His_kin-like_C"/>
</dbReference>
<comment type="caution">
    <text evidence="21">The sequence shown here is derived from an EMBL/GenBank/DDBJ whole genome shotgun (WGS) entry which is preliminary data.</text>
</comment>
<dbReference type="SUPFAM" id="SSF47384">
    <property type="entry name" value="Homodimeric domain of signal transducing histidine kinase"/>
    <property type="match status" value="1"/>
</dbReference>
<feature type="transmembrane region" description="Helical" evidence="17">
    <location>
        <begin position="417"/>
        <end position="439"/>
    </location>
</feature>
<comment type="similarity">
    <text evidence="4">Belongs to the sodium:solute symporter (SSF) (TC 2.A.21) family.</text>
</comment>
<feature type="coiled-coil region" evidence="16">
    <location>
        <begin position="670"/>
        <end position="714"/>
    </location>
</feature>
<evidence type="ECO:0000256" key="6">
    <source>
        <dbReference type="ARBA" id="ARBA00022475"/>
    </source>
</evidence>
<dbReference type="SMART" id="SM00091">
    <property type="entry name" value="PAS"/>
    <property type="match status" value="1"/>
</dbReference>
<comment type="subcellular location">
    <subcellularLocation>
        <location evidence="3">Cell membrane</location>
    </subcellularLocation>
    <subcellularLocation>
        <location evidence="2">Membrane</location>
        <topology evidence="2">Multi-pass membrane protein</topology>
    </subcellularLocation>
</comment>
<keyword evidence="13 17" id="KW-1133">Transmembrane helix</keyword>
<evidence type="ECO:0000256" key="14">
    <source>
        <dbReference type="ARBA" id="ARBA00023012"/>
    </source>
</evidence>
<keyword evidence="14" id="KW-0902">Two-component regulatory system</keyword>
<evidence type="ECO:0000256" key="5">
    <source>
        <dbReference type="ARBA" id="ARBA00012438"/>
    </source>
</evidence>
<evidence type="ECO:0000256" key="12">
    <source>
        <dbReference type="ARBA" id="ARBA00022840"/>
    </source>
</evidence>
<keyword evidence="11" id="KW-0418">Kinase</keyword>
<dbReference type="Gene3D" id="1.10.287.130">
    <property type="match status" value="1"/>
</dbReference>
<dbReference type="PROSITE" id="PS50112">
    <property type="entry name" value="PAS"/>
    <property type="match status" value="1"/>
</dbReference>
<evidence type="ECO:0000256" key="13">
    <source>
        <dbReference type="ARBA" id="ARBA00022989"/>
    </source>
</evidence>
<dbReference type="Gene3D" id="3.30.450.20">
    <property type="entry name" value="PAS domain"/>
    <property type="match status" value="1"/>
</dbReference>
<feature type="transmembrane region" description="Helical" evidence="17">
    <location>
        <begin position="116"/>
        <end position="144"/>
    </location>
</feature>
<dbReference type="Gene3D" id="1.20.1730.10">
    <property type="entry name" value="Sodium/glucose cotransporter"/>
    <property type="match status" value="1"/>
</dbReference>
<dbReference type="GO" id="GO:0000155">
    <property type="term" value="F:phosphorelay sensor kinase activity"/>
    <property type="evidence" value="ECO:0007669"/>
    <property type="project" value="InterPro"/>
</dbReference>
<dbReference type="GO" id="GO:0030295">
    <property type="term" value="F:protein kinase activator activity"/>
    <property type="evidence" value="ECO:0007669"/>
    <property type="project" value="TreeGrafter"/>
</dbReference>
<dbReference type="InterPro" id="IPR001734">
    <property type="entry name" value="Na/solute_symporter"/>
</dbReference>
<feature type="transmembrane region" description="Helical" evidence="17">
    <location>
        <begin position="337"/>
        <end position="365"/>
    </location>
</feature>
<dbReference type="SMART" id="SM00387">
    <property type="entry name" value="HATPase_c"/>
    <property type="match status" value="1"/>
</dbReference>
<feature type="transmembrane region" description="Helical" evidence="17">
    <location>
        <begin position="164"/>
        <end position="185"/>
    </location>
</feature>
<keyword evidence="16" id="KW-0175">Coiled coil</keyword>
<dbReference type="GO" id="GO:0022857">
    <property type="term" value="F:transmembrane transporter activity"/>
    <property type="evidence" value="ECO:0007669"/>
    <property type="project" value="InterPro"/>
</dbReference>
<evidence type="ECO:0000256" key="3">
    <source>
        <dbReference type="ARBA" id="ARBA00004236"/>
    </source>
</evidence>
<accession>A0A9W6CYW2</accession>
<name>A0A9W6CYW2_9BACT</name>
<feature type="transmembrane region" description="Helical" evidence="17">
    <location>
        <begin position="6"/>
        <end position="25"/>
    </location>
</feature>
<evidence type="ECO:0000256" key="8">
    <source>
        <dbReference type="ARBA" id="ARBA00022679"/>
    </source>
</evidence>
<protein>
    <recommendedName>
        <fullName evidence="5">histidine kinase</fullName>
        <ecNumber evidence="5">2.7.13.3</ecNumber>
    </recommendedName>
</protein>
<keyword evidence="10" id="KW-0547">Nucleotide-binding</keyword>
<evidence type="ECO:0000259" key="18">
    <source>
        <dbReference type="PROSITE" id="PS50109"/>
    </source>
</evidence>
<dbReference type="GO" id="GO:0005886">
    <property type="term" value="C:plasma membrane"/>
    <property type="evidence" value="ECO:0007669"/>
    <property type="project" value="UniProtKB-SubCell"/>
</dbReference>
<dbReference type="SUPFAM" id="SSF55785">
    <property type="entry name" value="PYP-like sensor domain (PAS domain)"/>
    <property type="match status" value="1"/>
</dbReference>
<comment type="catalytic activity">
    <reaction evidence="1">
        <text>ATP + protein L-histidine = ADP + protein N-phospho-L-histidine.</text>
        <dbReference type="EC" id="2.7.13.3"/>
    </reaction>
</comment>